<feature type="transmembrane region" description="Helical" evidence="6">
    <location>
        <begin position="167"/>
        <end position="188"/>
    </location>
</feature>
<organism evidence="7 8">
    <name type="scientific">Arsenicicoccus bolidensis</name>
    <dbReference type="NCBI Taxonomy" id="229480"/>
    <lineage>
        <taxon>Bacteria</taxon>
        <taxon>Bacillati</taxon>
        <taxon>Actinomycetota</taxon>
        <taxon>Actinomycetes</taxon>
        <taxon>Micrococcales</taxon>
        <taxon>Intrasporangiaceae</taxon>
        <taxon>Arsenicicoccus</taxon>
    </lineage>
</organism>
<keyword evidence="4 6" id="KW-1133">Transmembrane helix</keyword>
<evidence type="ECO:0000256" key="3">
    <source>
        <dbReference type="ARBA" id="ARBA00022692"/>
    </source>
</evidence>
<accession>A0ABS9PYG3</accession>
<evidence type="ECO:0000256" key="6">
    <source>
        <dbReference type="SAM" id="Phobius"/>
    </source>
</evidence>
<sequence>MTSHALLLPLAPGSMAGMAVTALVVVLTPGPNMMYLASRSIGQGRRAGLVSLAGTALGFIVYMLMANVGLAIVFVAVPWLFIGFKAAGVAYLGCLAWQSLRPGGAGVFEVRDLPRDSDGQLFRMGLVTNLLNPKAAIMYLTVIPQFIDPARGHRLAQGIALGLEQVIISMSVNALIVLAAGGIAVFLTRRPSWTVWQRRITGTMLGAVTLLLAREVPARARI</sequence>
<dbReference type="PANTHER" id="PTHR30086">
    <property type="entry name" value="ARGININE EXPORTER PROTEIN ARGO"/>
    <property type="match status" value="1"/>
</dbReference>
<evidence type="ECO:0000313" key="7">
    <source>
        <dbReference type="EMBL" id="MCG7320671.1"/>
    </source>
</evidence>
<keyword evidence="2" id="KW-1003">Cell membrane</keyword>
<dbReference type="PANTHER" id="PTHR30086:SF20">
    <property type="entry name" value="ARGININE EXPORTER PROTEIN ARGO-RELATED"/>
    <property type="match status" value="1"/>
</dbReference>
<comment type="caution">
    <text evidence="7">The sequence shown here is derived from an EMBL/GenBank/DDBJ whole genome shotgun (WGS) entry which is preliminary data.</text>
</comment>
<reference evidence="7 8" key="1">
    <citation type="submission" date="2022-02" db="EMBL/GenBank/DDBJ databases">
        <title>Uncovering new skin microbiome diversity through culturing and metagenomics.</title>
        <authorList>
            <person name="Conlan S."/>
            <person name="Deming C."/>
            <person name="Nisc Comparative Sequencing Program N."/>
            <person name="Segre J.A."/>
        </authorList>
    </citation>
    <scope>NUCLEOTIDE SEQUENCE [LARGE SCALE GENOMIC DNA]</scope>
    <source>
        <strain evidence="7 8">ACRQZ</strain>
    </source>
</reference>
<keyword evidence="5 6" id="KW-0472">Membrane</keyword>
<dbReference type="RefSeq" id="WP_239261787.1">
    <property type="nucleotide sequence ID" value="NZ_JAKRCV010000003.1"/>
</dbReference>
<feature type="transmembrane region" description="Helical" evidence="6">
    <location>
        <begin position="79"/>
        <end position="100"/>
    </location>
</feature>
<evidence type="ECO:0000313" key="8">
    <source>
        <dbReference type="Proteomes" id="UP001521931"/>
    </source>
</evidence>
<keyword evidence="8" id="KW-1185">Reference proteome</keyword>
<evidence type="ECO:0000256" key="2">
    <source>
        <dbReference type="ARBA" id="ARBA00022475"/>
    </source>
</evidence>
<evidence type="ECO:0000256" key="5">
    <source>
        <dbReference type="ARBA" id="ARBA00023136"/>
    </source>
</evidence>
<dbReference type="InterPro" id="IPR001123">
    <property type="entry name" value="LeuE-type"/>
</dbReference>
<evidence type="ECO:0000256" key="4">
    <source>
        <dbReference type="ARBA" id="ARBA00022989"/>
    </source>
</evidence>
<proteinExistence type="predicted"/>
<feature type="transmembrane region" description="Helical" evidence="6">
    <location>
        <begin position="49"/>
        <end position="73"/>
    </location>
</feature>
<protein>
    <submittedName>
        <fullName evidence="7">LysE family translocator</fullName>
    </submittedName>
</protein>
<gene>
    <name evidence="7" type="ORF">MHL29_02020</name>
</gene>
<evidence type="ECO:0000256" key="1">
    <source>
        <dbReference type="ARBA" id="ARBA00004651"/>
    </source>
</evidence>
<name>A0ABS9PYG3_9MICO</name>
<feature type="transmembrane region" description="Helical" evidence="6">
    <location>
        <begin position="121"/>
        <end position="147"/>
    </location>
</feature>
<keyword evidence="3 6" id="KW-0812">Transmembrane</keyword>
<dbReference type="EMBL" id="JAKRCV010000003">
    <property type="protein sequence ID" value="MCG7320671.1"/>
    <property type="molecule type" value="Genomic_DNA"/>
</dbReference>
<dbReference type="Pfam" id="PF01810">
    <property type="entry name" value="LysE"/>
    <property type="match status" value="1"/>
</dbReference>
<comment type="subcellular location">
    <subcellularLocation>
        <location evidence="1">Cell membrane</location>
        <topology evidence="1">Multi-pass membrane protein</topology>
    </subcellularLocation>
</comment>
<feature type="transmembrane region" description="Helical" evidence="6">
    <location>
        <begin position="6"/>
        <end position="28"/>
    </location>
</feature>
<dbReference type="Proteomes" id="UP001521931">
    <property type="component" value="Unassembled WGS sequence"/>
</dbReference>